<organism evidence="5">
    <name type="scientific">candidate division WOR-3 bacterium</name>
    <dbReference type="NCBI Taxonomy" id="2052148"/>
    <lineage>
        <taxon>Bacteria</taxon>
        <taxon>Bacteria division WOR-3</taxon>
    </lineage>
</organism>
<dbReference type="EMBL" id="DSLG01000004">
    <property type="protein sequence ID" value="HEA87269.1"/>
    <property type="molecule type" value="Genomic_DNA"/>
</dbReference>
<sequence length="159" mass="16946">MLRASSLVFCLLAILFLAVQAEASYSAQLTGNQAVPPTTSSATGDAVFTPNRDNTELKCKVTVNNLYNDGLLQVALYLGKPGEPAQPDMKVAVLPVTRSLKRGIYNGVLSQTTLTDADLQGPLAGHKIETLIFAMSMGKIFVNISSGSYPEGEIRGQIQ</sequence>
<dbReference type="EMBL" id="DSTU01000007">
    <property type="protein sequence ID" value="HFJ54061.1"/>
    <property type="molecule type" value="Genomic_DNA"/>
</dbReference>
<evidence type="ECO:0000256" key="1">
    <source>
        <dbReference type="SAM" id="SignalP"/>
    </source>
</evidence>
<feature type="domain" description="CHRD" evidence="2">
    <location>
        <begin position="21"/>
        <end position="159"/>
    </location>
</feature>
<keyword evidence="1" id="KW-0732">Signal</keyword>
<evidence type="ECO:0000313" key="4">
    <source>
        <dbReference type="EMBL" id="HEE18448.1"/>
    </source>
</evidence>
<dbReference type="SMART" id="SM00754">
    <property type="entry name" value="CHRD"/>
    <property type="match status" value="1"/>
</dbReference>
<dbReference type="AlphaFoldDB" id="A0A7C3IVF7"/>
<gene>
    <name evidence="4" type="ORF">ENP62_02715</name>
    <name evidence="3" type="ORF">ENP94_04570</name>
    <name evidence="5" type="ORF">ENS16_05175</name>
</gene>
<dbReference type="Pfam" id="PF07452">
    <property type="entry name" value="CHRD"/>
    <property type="match status" value="1"/>
</dbReference>
<dbReference type="EMBL" id="DSKA01000199">
    <property type="protein sequence ID" value="HEE18448.1"/>
    <property type="molecule type" value="Genomic_DNA"/>
</dbReference>
<dbReference type="PROSITE" id="PS50933">
    <property type="entry name" value="CHRD"/>
    <property type="match status" value="1"/>
</dbReference>
<name>A0A7C3IVF7_UNCW3</name>
<accession>A0A7C3IVF7</accession>
<evidence type="ECO:0000313" key="3">
    <source>
        <dbReference type="EMBL" id="HEA87269.1"/>
    </source>
</evidence>
<proteinExistence type="predicted"/>
<comment type="caution">
    <text evidence="5">The sequence shown here is derived from an EMBL/GenBank/DDBJ whole genome shotgun (WGS) entry which is preliminary data.</text>
</comment>
<feature type="chain" id="PRO_5039870628" evidence="1">
    <location>
        <begin position="22"/>
        <end position="159"/>
    </location>
</feature>
<reference evidence="5" key="1">
    <citation type="journal article" date="2020" name="mSystems">
        <title>Genome- and Community-Level Interaction Insights into Carbon Utilization and Element Cycling Functions of Hydrothermarchaeota in Hydrothermal Sediment.</title>
        <authorList>
            <person name="Zhou Z."/>
            <person name="Liu Y."/>
            <person name="Xu W."/>
            <person name="Pan J."/>
            <person name="Luo Z.H."/>
            <person name="Li M."/>
        </authorList>
    </citation>
    <scope>NUCLEOTIDE SEQUENCE [LARGE SCALE GENOMIC DNA]</scope>
    <source>
        <strain evidence="4">SpSt-236</strain>
        <strain evidence="3">SpSt-265</strain>
        <strain evidence="5">SpSt-465</strain>
    </source>
</reference>
<protein>
    <submittedName>
        <fullName evidence="5">CHRD domain-containing protein</fullName>
    </submittedName>
</protein>
<evidence type="ECO:0000259" key="2">
    <source>
        <dbReference type="PROSITE" id="PS50933"/>
    </source>
</evidence>
<dbReference type="InterPro" id="IPR010895">
    <property type="entry name" value="CHRD"/>
</dbReference>
<feature type="signal peptide" evidence="1">
    <location>
        <begin position="1"/>
        <end position="21"/>
    </location>
</feature>
<evidence type="ECO:0000313" key="5">
    <source>
        <dbReference type="EMBL" id="HFJ54061.1"/>
    </source>
</evidence>